<evidence type="ECO:0000256" key="3">
    <source>
        <dbReference type="SAM" id="MobiDB-lite"/>
    </source>
</evidence>
<evidence type="ECO:0000256" key="2">
    <source>
        <dbReference type="ARBA" id="ARBA00023306"/>
    </source>
</evidence>
<gene>
    <name evidence="4" type="ORF">NEMVEDRAFT_v1g175233</name>
</gene>
<evidence type="ECO:0000313" key="5">
    <source>
        <dbReference type="Proteomes" id="UP000001593"/>
    </source>
</evidence>
<evidence type="ECO:0008006" key="6">
    <source>
        <dbReference type="Google" id="ProtNLM"/>
    </source>
</evidence>
<dbReference type="InterPro" id="IPR007587">
    <property type="entry name" value="SAPS"/>
</dbReference>
<dbReference type="InParanoid" id="A7SX83"/>
<dbReference type="PANTHER" id="PTHR12634">
    <property type="entry name" value="SIT4 YEAST -ASSOCIATING PROTEIN-RELATED"/>
    <property type="match status" value="1"/>
</dbReference>
<dbReference type="PANTHER" id="PTHR12634:SF8">
    <property type="entry name" value="FIERY MOUNTAIN, ISOFORM D"/>
    <property type="match status" value="1"/>
</dbReference>
<dbReference type="eggNOG" id="KOG2073">
    <property type="taxonomic scope" value="Eukaryota"/>
</dbReference>
<dbReference type="PhylomeDB" id="A7SX83"/>
<dbReference type="GO" id="GO:0005829">
    <property type="term" value="C:cytosol"/>
    <property type="evidence" value="ECO:0000318"/>
    <property type="project" value="GO_Central"/>
</dbReference>
<dbReference type="GO" id="GO:0009966">
    <property type="term" value="P:regulation of signal transduction"/>
    <property type="evidence" value="ECO:0000318"/>
    <property type="project" value="GO_Central"/>
</dbReference>
<dbReference type="HOGENOM" id="CLU_012598_0_0_1"/>
<feature type="region of interest" description="Disordered" evidence="3">
    <location>
        <begin position="630"/>
        <end position="666"/>
    </location>
</feature>
<dbReference type="AlphaFoldDB" id="A7SX83"/>
<evidence type="ECO:0000313" key="4">
    <source>
        <dbReference type="EMBL" id="EDO31677.1"/>
    </source>
</evidence>
<dbReference type="SUPFAM" id="SSF48371">
    <property type="entry name" value="ARM repeat"/>
    <property type="match status" value="1"/>
</dbReference>
<dbReference type="OMA" id="WANFESA"/>
<evidence type="ECO:0000256" key="1">
    <source>
        <dbReference type="ARBA" id="ARBA00006180"/>
    </source>
</evidence>
<dbReference type="GO" id="GO:0019903">
    <property type="term" value="F:protein phosphatase binding"/>
    <property type="evidence" value="ECO:0007669"/>
    <property type="project" value="InterPro"/>
</dbReference>
<name>A7SX83_NEMVE</name>
<organism evidence="4 5">
    <name type="scientific">Nematostella vectensis</name>
    <name type="common">Starlet sea anemone</name>
    <dbReference type="NCBI Taxonomy" id="45351"/>
    <lineage>
        <taxon>Eukaryota</taxon>
        <taxon>Metazoa</taxon>
        <taxon>Cnidaria</taxon>
        <taxon>Anthozoa</taxon>
        <taxon>Hexacorallia</taxon>
        <taxon>Actiniaria</taxon>
        <taxon>Edwardsiidae</taxon>
        <taxon>Nematostella</taxon>
    </lineage>
</organism>
<keyword evidence="5" id="KW-1185">Reference proteome</keyword>
<dbReference type="EMBL" id="DS469881">
    <property type="protein sequence ID" value="EDO31677.1"/>
    <property type="molecule type" value="Genomic_DNA"/>
</dbReference>
<sequence length="728" mass="81998">MFWKFDLHPSTAIDSILSKEDCTLIEILDEDDVLQETKSQNRKLIDFFVRPEILEELVNLIIKEPEEDFDEKLRYKHPNTACEVLTSDVFTIIDKMTANEELLNKLWSFLDHNAPLNPLLASFFSKVIGMLITRKTSQMIDFLRSKENFVELIIKHMGTSAIMDLVLRLITSVESPQLRQEVLEWLNEHKLVEGLVSLIDPEEEEDKNSNAAQTLNDIIRLSRDHMTQLQEGACQDPLLDAVQRRDTISSLLDHMFNGIKNHNDSAMVNGVFVLLTLLEVKRGMGEGEEPMTALDAERLAQGVSATLAAVTPRLKDFHDLLSNPPLMKPMTTTIGILDPPLGNARLQIAKLLSSILGTNSDSINQELATLGTMSVLWELFFKYSWNNFLHTQVEQCICTILNNPPTEEDGETHTPLVDSLFKDCNFLEKIMAAWEEPDHEITESQAKHRGYMGHLTNIANHVVHAREKGKNKDILETVFNDLPEKQREKWGVFVTGTLAEINKTNTSELVGHHPLQSSSDDDDDYKPIPFLHSESSLQQVFSNYQMQQMTADFMDTFGLDGDDFQEPNEGITAPFDKIGDLSFNINANEDNPNSALFEACCNERIQQFDDSGSDEEDVWEEKELTFSSVVEGRKSTLSESDSESSDEEEEEVSPHQHSISSSSSDDDRIVFTWNAFEPPEVPMDDTVAMDASDVGWANVEPVPASETDTGWANFDSFTDIGMAASNPA</sequence>
<proteinExistence type="inferred from homology"/>
<dbReference type="GO" id="GO:0005634">
    <property type="term" value="C:nucleus"/>
    <property type="evidence" value="ECO:0000318"/>
    <property type="project" value="GO_Central"/>
</dbReference>
<accession>A7SX83</accession>
<protein>
    <recommendedName>
        <fullName evidence="6">Serine/threonine-protein phosphatase 6 regulatory subunit 3</fullName>
    </recommendedName>
</protein>
<dbReference type="InterPro" id="IPR016024">
    <property type="entry name" value="ARM-type_fold"/>
</dbReference>
<reference evidence="4 5" key="1">
    <citation type="journal article" date="2007" name="Science">
        <title>Sea anemone genome reveals ancestral eumetazoan gene repertoire and genomic organization.</title>
        <authorList>
            <person name="Putnam N.H."/>
            <person name="Srivastava M."/>
            <person name="Hellsten U."/>
            <person name="Dirks B."/>
            <person name="Chapman J."/>
            <person name="Salamov A."/>
            <person name="Terry A."/>
            <person name="Shapiro H."/>
            <person name="Lindquist E."/>
            <person name="Kapitonov V.V."/>
            <person name="Jurka J."/>
            <person name="Genikhovich G."/>
            <person name="Grigoriev I.V."/>
            <person name="Lucas S.M."/>
            <person name="Steele R.E."/>
            <person name="Finnerty J.R."/>
            <person name="Technau U."/>
            <person name="Martindale M.Q."/>
            <person name="Rokhsar D.S."/>
        </authorList>
    </citation>
    <scope>NUCLEOTIDE SEQUENCE [LARGE SCALE GENOMIC DNA]</scope>
    <source>
        <strain evidence="5">CH2 X CH6</strain>
    </source>
</reference>
<dbReference type="STRING" id="45351.A7SX83"/>
<dbReference type="Proteomes" id="UP000001593">
    <property type="component" value="Unassembled WGS sequence"/>
</dbReference>
<dbReference type="Pfam" id="PF04499">
    <property type="entry name" value="SAPS"/>
    <property type="match status" value="1"/>
</dbReference>
<keyword evidence="2" id="KW-0131">Cell cycle</keyword>
<feature type="compositionally biased region" description="Acidic residues" evidence="3">
    <location>
        <begin position="640"/>
        <end position="651"/>
    </location>
</feature>
<comment type="similarity">
    <text evidence="1">Belongs to the SAPS family.</text>
</comment>
<dbReference type="GO" id="GO:0019888">
    <property type="term" value="F:protein phosphatase regulator activity"/>
    <property type="evidence" value="ECO:0000318"/>
    <property type="project" value="GO_Central"/>
</dbReference>
<dbReference type="FunCoup" id="A7SX83">
    <property type="interactions" value="791"/>
</dbReference>